<name>A0ABX1PER6_9CYAN</name>
<dbReference type="InterPro" id="IPR046826">
    <property type="entry name" value="PDH_N"/>
</dbReference>
<evidence type="ECO:0000259" key="4">
    <source>
        <dbReference type="PROSITE" id="PS51176"/>
    </source>
</evidence>
<evidence type="ECO:0000313" key="5">
    <source>
        <dbReference type="EMBL" id="NMG21980.1"/>
    </source>
</evidence>
<accession>A0ABX1PER6</accession>
<dbReference type="SUPFAM" id="SSF51735">
    <property type="entry name" value="NAD(P)-binding Rossmann-fold domains"/>
    <property type="match status" value="1"/>
</dbReference>
<dbReference type="InterPro" id="IPR036291">
    <property type="entry name" value="NAD(P)-bd_dom_sf"/>
</dbReference>
<feature type="region of interest" description="Disordered" evidence="3">
    <location>
        <begin position="372"/>
        <end position="393"/>
    </location>
</feature>
<protein>
    <submittedName>
        <fullName evidence="5">Bifunctional chorismate mutase/prephenate dehydrogenase</fullName>
    </submittedName>
</protein>
<dbReference type="EMBL" id="QMEB01000210">
    <property type="protein sequence ID" value="NMG21980.1"/>
    <property type="molecule type" value="Genomic_DNA"/>
</dbReference>
<evidence type="ECO:0000256" key="2">
    <source>
        <dbReference type="ARBA" id="ARBA00023002"/>
    </source>
</evidence>
<dbReference type="InterPro" id="IPR003099">
    <property type="entry name" value="Prephen_DH"/>
</dbReference>
<sequence>MTQELLKQTDQSLCDPQRDTHTASLALGGDGDCLRQSYAERVEHQIHTSDRHTLLTASKISAIEEQLATLGSLLAQAGVPESVRVNLVNSCYAALSTVDSSSSTQITPRRITIIGGAGRMGRFFTQQLTAAGHNVRILENEDWEYADNLLSCAELVIVSVPIQWTADVIKRAAQYLAPTTALCDITSIKTEPMSAMLEHHRGPVMGLHPMFGPNVKSFAGQKVVACPGRNDDSFEWLLDFIKSQGGEVIVSTPEEHDYMMVIIQATRHFSRFSVGVFLAQEKIDIERSLCMSSPSYRQEIDIIKRLFTQSPHLCVDIMLATHDRCHAIAKLADTYNRLARLVAQKDRGAIIQEFETAQNFFAEESITSPNLTHENHADRHLSRYRMPVVPNRS</sequence>
<dbReference type="InterPro" id="IPR008927">
    <property type="entry name" value="6-PGluconate_DH-like_C_sf"/>
</dbReference>
<evidence type="ECO:0000256" key="3">
    <source>
        <dbReference type="SAM" id="MobiDB-lite"/>
    </source>
</evidence>
<dbReference type="Pfam" id="PF20463">
    <property type="entry name" value="PDH_C"/>
    <property type="match status" value="1"/>
</dbReference>
<evidence type="ECO:0000313" key="6">
    <source>
        <dbReference type="Proteomes" id="UP000718564"/>
    </source>
</evidence>
<dbReference type="Proteomes" id="UP000718564">
    <property type="component" value="Unassembled WGS sequence"/>
</dbReference>
<proteinExistence type="inferred from homology"/>
<dbReference type="PANTHER" id="PTHR21363:SF0">
    <property type="entry name" value="PREPHENATE DEHYDROGENASE [NADP(+)]"/>
    <property type="match status" value="1"/>
</dbReference>
<dbReference type="PROSITE" id="PS51176">
    <property type="entry name" value="PDH_ADH"/>
    <property type="match status" value="1"/>
</dbReference>
<dbReference type="NCBIfam" id="NF008400">
    <property type="entry name" value="PRK11199.1"/>
    <property type="match status" value="1"/>
</dbReference>
<dbReference type="RefSeq" id="WP_169157200.1">
    <property type="nucleotide sequence ID" value="NZ_CAWPJE010000207.1"/>
</dbReference>
<reference evidence="5 6" key="1">
    <citation type="submission" date="2018-06" db="EMBL/GenBank/DDBJ databases">
        <title>Comparative genomics of Brasilonema spp. strains.</title>
        <authorList>
            <person name="Alvarenga D.O."/>
            <person name="Fiore M.F."/>
            <person name="Varani A.M."/>
        </authorList>
    </citation>
    <scope>NUCLEOTIDE SEQUENCE [LARGE SCALE GENOMIC DNA]</scope>
    <source>
        <strain evidence="5 6">SPC951</strain>
    </source>
</reference>
<keyword evidence="6" id="KW-1185">Reference proteome</keyword>
<comment type="caution">
    <text evidence="5">The sequence shown here is derived from an EMBL/GenBank/DDBJ whole genome shotgun (WGS) entry which is preliminary data.</text>
</comment>
<feature type="domain" description="Prephenate/arogenate dehydrogenase" evidence="4">
    <location>
        <begin position="109"/>
        <end position="372"/>
    </location>
</feature>
<gene>
    <name evidence="5" type="ORF">DP116_22010</name>
</gene>
<dbReference type="InterPro" id="IPR050812">
    <property type="entry name" value="Preph/Arog_dehydrog"/>
</dbReference>
<comment type="similarity">
    <text evidence="1">Belongs to the prephenate/arogenate dehydrogenase family.</text>
</comment>
<organism evidence="5 6">
    <name type="scientific">Brasilonema bromeliae SPC951</name>
    <dbReference type="NCBI Taxonomy" id="385972"/>
    <lineage>
        <taxon>Bacteria</taxon>
        <taxon>Bacillati</taxon>
        <taxon>Cyanobacteriota</taxon>
        <taxon>Cyanophyceae</taxon>
        <taxon>Nostocales</taxon>
        <taxon>Scytonemataceae</taxon>
        <taxon>Brasilonema</taxon>
        <taxon>Bromeliae group (in: Brasilonema)</taxon>
    </lineage>
</organism>
<keyword evidence="2" id="KW-0560">Oxidoreductase</keyword>
<dbReference type="Pfam" id="PF02153">
    <property type="entry name" value="PDH_N"/>
    <property type="match status" value="1"/>
</dbReference>
<evidence type="ECO:0000256" key="1">
    <source>
        <dbReference type="ARBA" id="ARBA00007964"/>
    </source>
</evidence>
<dbReference type="InterPro" id="IPR046825">
    <property type="entry name" value="PDH_C"/>
</dbReference>
<dbReference type="Gene3D" id="1.10.3660.10">
    <property type="entry name" value="6-phosphogluconate dehydrogenase C-terminal like domain"/>
    <property type="match status" value="1"/>
</dbReference>
<dbReference type="PANTHER" id="PTHR21363">
    <property type="entry name" value="PREPHENATE DEHYDROGENASE"/>
    <property type="match status" value="1"/>
</dbReference>
<dbReference type="Gene3D" id="3.40.50.720">
    <property type="entry name" value="NAD(P)-binding Rossmann-like Domain"/>
    <property type="match status" value="1"/>
</dbReference>
<dbReference type="SUPFAM" id="SSF48179">
    <property type="entry name" value="6-phosphogluconate dehydrogenase C-terminal domain-like"/>
    <property type="match status" value="1"/>
</dbReference>